<accession>A0A8D8B133</accession>
<dbReference type="EMBL" id="HBUE01057995">
    <property type="protein sequence ID" value="CAG6467296.1"/>
    <property type="molecule type" value="Transcribed_RNA"/>
</dbReference>
<evidence type="ECO:0000256" key="1">
    <source>
        <dbReference type="SAM" id="Phobius"/>
    </source>
</evidence>
<evidence type="ECO:0000313" key="2">
    <source>
        <dbReference type="EMBL" id="CAG6467296.1"/>
    </source>
</evidence>
<organism evidence="2">
    <name type="scientific">Culex pipiens</name>
    <name type="common">House mosquito</name>
    <dbReference type="NCBI Taxonomy" id="7175"/>
    <lineage>
        <taxon>Eukaryota</taxon>
        <taxon>Metazoa</taxon>
        <taxon>Ecdysozoa</taxon>
        <taxon>Arthropoda</taxon>
        <taxon>Hexapoda</taxon>
        <taxon>Insecta</taxon>
        <taxon>Pterygota</taxon>
        <taxon>Neoptera</taxon>
        <taxon>Endopterygota</taxon>
        <taxon>Diptera</taxon>
        <taxon>Nematocera</taxon>
        <taxon>Culicoidea</taxon>
        <taxon>Culicidae</taxon>
        <taxon>Culicinae</taxon>
        <taxon>Culicini</taxon>
        <taxon>Culex</taxon>
        <taxon>Culex</taxon>
    </lineage>
</organism>
<feature type="transmembrane region" description="Helical" evidence="1">
    <location>
        <begin position="69"/>
        <end position="90"/>
    </location>
</feature>
<sequence>MQKLCDDDFSHRMASEKFPDSGANCSAKLSVLHRCNHRFFFPFTIHTDFFYEFFEQSLIERALCKMKGFFFVVVFLVVFNGELLPGFVAYDDCGGSSEGKIFCFIMKCIPPFPLEN</sequence>
<dbReference type="AlphaFoldDB" id="A0A8D8B133"/>
<protein>
    <submittedName>
        <fullName evidence="2">(northern house mosquito) hypothetical protein</fullName>
    </submittedName>
</protein>
<proteinExistence type="predicted"/>
<keyword evidence="1" id="KW-0812">Transmembrane</keyword>
<name>A0A8D8B133_CULPI</name>
<keyword evidence="1" id="KW-1133">Transmembrane helix</keyword>
<reference evidence="2" key="1">
    <citation type="submission" date="2021-05" db="EMBL/GenBank/DDBJ databases">
        <authorList>
            <person name="Alioto T."/>
            <person name="Alioto T."/>
            <person name="Gomez Garrido J."/>
        </authorList>
    </citation>
    <scope>NUCLEOTIDE SEQUENCE</scope>
</reference>
<keyword evidence="1" id="KW-0472">Membrane</keyword>